<dbReference type="SUPFAM" id="SSF64288">
    <property type="entry name" value="Chorismate lyase-like"/>
    <property type="match status" value="1"/>
</dbReference>
<dbReference type="SMART" id="SM00866">
    <property type="entry name" value="UTRA"/>
    <property type="match status" value="1"/>
</dbReference>
<dbReference type="InterPro" id="IPR000524">
    <property type="entry name" value="Tscrpt_reg_HTH_GntR"/>
</dbReference>
<keyword evidence="3" id="KW-0804">Transcription</keyword>
<keyword evidence="2" id="KW-0238">DNA-binding</keyword>
<evidence type="ECO:0000313" key="5">
    <source>
        <dbReference type="EMBL" id="QKW52424.1"/>
    </source>
</evidence>
<evidence type="ECO:0000313" key="6">
    <source>
        <dbReference type="Proteomes" id="UP000509303"/>
    </source>
</evidence>
<dbReference type="InterPro" id="IPR050679">
    <property type="entry name" value="Bact_HTH_transcr_reg"/>
</dbReference>
<evidence type="ECO:0000256" key="1">
    <source>
        <dbReference type="ARBA" id="ARBA00023015"/>
    </source>
</evidence>
<evidence type="ECO:0000259" key="4">
    <source>
        <dbReference type="PROSITE" id="PS50949"/>
    </source>
</evidence>
<dbReference type="InterPro" id="IPR036388">
    <property type="entry name" value="WH-like_DNA-bd_sf"/>
</dbReference>
<dbReference type="SMART" id="SM00345">
    <property type="entry name" value="HTH_GNTR"/>
    <property type="match status" value="1"/>
</dbReference>
<evidence type="ECO:0000256" key="3">
    <source>
        <dbReference type="ARBA" id="ARBA00023163"/>
    </source>
</evidence>
<protein>
    <submittedName>
        <fullName evidence="5">GntR family transcriptional regulator</fullName>
    </submittedName>
</protein>
<gene>
    <name evidence="5" type="ORF">HUT08_26065</name>
</gene>
<keyword evidence="6" id="KW-1185">Reference proteome</keyword>
<dbReference type="InterPro" id="IPR028978">
    <property type="entry name" value="Chorismate_lyase_/UTRA_dom_sf"/>
</dbReference>
<dbReference type="Gene3D" id="3.40.1410.10">
    <property type="entry name" value="Chorismate lyase-like"/>
    <property type="match status" value="1"/>
</dbReference>
<feature type="domain" description="HTH gntR-type" evidence="4">
    <location>
        <begin position="3"/>
        <end position="71"/>
    </location>
</feature>
<dbReference type="InterPro" id="IPR036390">
    <property type="entry name" value="WH_DNA-bd_sf"/>
</dbReference>
<dbReference type="Pfam" id="PF00392">
    <property type="entry name" value="GntR"/>
    <property type="match status" value="1"/>
</dbReference>
<sequence length="257" mass="28388">MPEPKYRQIADELRTQITRGDIPPGGKLPTEAELGKEHGVSRGTVRLALGALTNEGLIEGTAGRGTFVREHVVLTYYASRSEQVGGQPAGESDSYMTDVKSAGREGSQDFELRMERASSGVAERLRVEEGDTVVLRRLLRYLDGKPWSIQATYYPMRVAQGTPIMEPQDIKEGTTRWLANNGLEQVGFRDEMTTRMPSPEEVSALRMGTGVPVLAHIRTGYTTTEPVRVTETIFPGDRHRVLYELGDLSALEGQARP</sequence>
<dbReference type="Pfam" id="PF07702">
    <property type="entry name" value="UTRA"/>
    <property type="match status" value="1"/>
</dbReference>
<dbReference type="PRINTS" id="PR00035">
    <property type="entry name" value="HTHGNTR"/>
</dbReference>
<proteinExistence type="predicted"/>
<dbReference type="PANTHER" id="PTHR44846">
    <property type="entry name" value="MANNOSYL-D-GLYCERATE TRANSPORT/METABOLISM SYSTEM REPRESSOR MNGR-RELATED"/>
    <property type="match status" value="1"/>
</dbReference>
<dbReference type="Proteomes" id="UP000509303">
    <property type="component" value="Chromosome"/>
</dbReference>
<organism evidence="5 6">
    <name type="scientific">Streptomyces buecherae</name>
    <dbReference type="NCBI Taxonomy" id="2763006"/>
    <lineage>
        <taxon>Bacteria</taxon>
        <taxon>Bacillati</taxon>
        <taxon>Actinomycetota</taxon>
        <taxon>Actinomycetes</taxon>
        <taxon>Kitasatosporales</taxon>
        <taxon>Streptomycetaceae</taxon>
        <taxon>Streptomyces</taxon>
    </lineage>
</organism>
<dbReference type="CDD" id="cd07377">
    <property type="entry name" value="WHTH_GntR"/>
    <property type="match status" value="1"/>
</dbReference>
<dbReference type="SUPFAM" id="SSF46785">
    <property type="entry name" value="Winged helix' DNA-binding domain"/>
    <property type="match status" value="1"/>
</dbReference>
<dbReference type="GO" id="GO:0003677">
    <property type="term" value="F:DNA binding"/>
    <property type="evidence" value="ECO:0007669"/>
    <property type="project" value="UniProtKB-KW"/>
</dbReference>
<dbReference type="GO" id="GO:0045892">
    <property type="term" value="P:negative regulation of DNA-templated transcription"/>
    <property type="evidence" value="ECO:0007669"/>
    <property type="project" value="TreeGrafter"/>
</dbReference>
<evidence type="ECO:0000256" key="2">
    <source>
        <dbReference type="ARBA" id="ARBA00023125"/>
    </source>
</evidence>
<keyword evidence="1" id="KW-0805">Transcription regulation</keyword>
<dbReference type="AlphaFoldDB" id="A0A7H8NDB1"/>
<name>A0A7H8NDB1_9ACTN</name>
<reference evidence="5 6" key="1">
    <citation type="submission" date="2020-06" db="EMBL/GenBank/DDBJ databases">
        <title>Genome mining for natural products.</title>
        <authorList>
            <person name="Zhang B."/>
            <person name="Shi J."/>
            <person name="Ge H."/>
        </authorList>
    </citation>
    <scope>NUCLEOTIDE SEQUENCE [LARGE SCALE GENOMIC DNA]</scope>
    <source>
        <strain evidence="5 6">NA00687</strain>
    </source>
</reference>
<dbReference type="EMBL" id="CP054929">
    <property type="protein sequence ID" value="QKW52424.1"/>
    <property type="molecule type" value="Genomic_DNA"/>
</dbReference>
<dbReference type="Gene3D" id="1.10.10.10">
    <property type="entry name" value="Winged helix-like DNA-binding domain superfamily/Winged helix DNA-binding domain"/>
    <property type="match status" value="1"/>
</dbReference>
<dbReference type="GO" id="GO:0003700">
    <property type="term" value="F:DNA-binding transcription factor activity"/>
    <property type="evidence" value="ECO:0007669"/>
    <property type="project" value="InterPro"/>
</dbReference>
<dbReference type="PROSITE" id="PS50949">
    <property type="entry name" value="HTH_GNTR"/>
    <property type="match status" value="1"/>
</dbReference>
<dbReference type="RefSeq" id="WP_176164128.1">
    <property type="nucleotide sequence ID" value="NZ_CP054929.1"/>
</dbReference>
<accession>A0A7H8NDB1</accession>
<dbReference type="InterPro" id="IPR011663">
    <property type="entry name" value="UTRA"/>
</dbReference>
<dbReference type="PANTHER" id="PTHR44846:SF17">
    <property type="entry name" value="GNTR-FAMILY TRANSCRIPTIONAL REGULATOR"/>
    <property type="match status" value="1"/>
</dbReference>